<comment type="subcellular location">
    <subcellularLocation>
        <location evidence="1">Cell membrane</location>
        <topology evidence="1">Multi-pass membrane protein</topology>
    </subcellularLocation>
</comment>
<dbReference type="PANTHER" id="PTHR43221">
    <property type="entry name" value="PROTEASE HTPX"/>
    <property type="match status" value="1"/>
</dbReference>
<evidence type="ECO:0000256" key="6">
    <source>
        <dbReference type="ARBA" id="ARBA00022801"/>
    </source>
</evidence>
<name>A0A7X0JXN1_9GAMM</name>
<keyword evidence="8" id="KW-1133">Transmembrane helix</keyword>
<feature type="domain" description="Co-chaperone DjlA N-terminal" evidence="13">
    <location>
        <begin position="290"/>
        <end position="385"/>
    </location>
</feature>
<evidence type="ECO:0000259" key="13">
    <source>
        <dbReference type="Pfam" id="PF05099"/>
    </source>
</evidence>
<dbReference type="Gene3D" id="1.10.3680.10">
    <property type="entry name" value="TerB-like"/>
    <property type="match status" value="1"/>
</dbReference>
<dbReference type="InterPro" id="IPR029024">
    <property type="entry name" value="TerB-like"/>
</dbReference>
<evidence type="ECO:0000256" key="10">
    <source>
        <dbReference type="ARBA" id="ARBA00023136"/>
    </source>
</evidence>
<evidence type="ECO:0000256" key="2">
    <source>
        <dbReference type="ARBA" id="ARBA00022475"/>
    </source>
</evidence>
<keyword evidence="3 11" id="KW-0645">Protease</keyword>
<keyword evidence="4" id="KW-0812">Transmembrane</keyword>
<keyword evidence="9 11" id="KW-0482">Metalloprotease</keyword>
<dbReference type="SUPFAM" id="SSF158682">
    <property type="entry name" value="TerB-like"/>
    <property type="match status" value="1"/>
</dbReference>
<dbReference type="Pfam" id="PF01435">
    <property type="entry name" value="Peptidase_M48"/>
    <property type="match status" value="1"/>
</dbReference>
<dbReference type="GO" id="GO:0046872">
    <property type="term" value="F:metal ion binding"/>
    <property type="evidence" value="ECO:0007669"/>
    <property type="project" value="UniProtKB-KW"/>
</dbReference>
<dbReference type="EMBL" id="JACHHT010000003">
    <property type="protein sequence ID" value="MBB6523316.1"/>
    <property type="molecule type" value="Genomic_DNA"/>
</dbReference>
<dbReference type="Pfam" id="PF05099">
    <property type="entry name" value="TerB"/>
    <property type="match status" value="1"/>
</dbReference>
<dbReference type="Gene3D" id="3.30.2010.10">
    <property type="entry name" value="Metalloproteases ('zincins'), catalytic domain"/>
    <property type="match status" value="1"/>
</dbReference>
<dbReference type="InterPro" id="IPR007791">
    <property type="entry name" value="DjlA_N"/>
</dbReference>
<feature type="domain" description="Peptidase M48" evidence="12">
    <location>
        <begin position="59"/>
        <end position="241"/>
    </location>
</feature>
<dbReference type="InterPro" id="IPR050083">
    <property type="entry name" value="HtpX_protease"/>
</dbReference>
<evidence type="ECO:0000256" key="3">
    <source>
        <dbReference type="ARBA" id="ARBA00022670"/>
    </source>
</evidence>
<evidence type="ECO:0000259" key="12">
    <source>
        <dbReference type="Pfam" id="PF01435"/>
    </source>
</evidence>
<comment type="cofactor">
    <cofactor evidence="11">
        <name>Zn(2+)</name>
        <dbReference type="ChEBI" id="CHEBI:29105"/>
    </cofactor>
    <text evidence="11">Binds 1 zinc ion per subunit.</text>
</comment>
<evidence type="ECO:0000256" key="8">
    <source>
        <dbReference type="ARBA" id="ARBA00022989"/>
    </source>
</evidence>
<dbReference type="GO" id="GO:0004222">
    <property type="term" value="F:metalloendopeptidase activity"/>
    <property type="evidence" value="ECO:0007669"/>
    <property type="project" value="InterPro"/>
</dbReference>
<keyword evidence="10" id="KW-0472">Membrane</keyword>
<evidence type="ECO:0000313" key="15">
    <source>
        <dbReference type="Proteomes" id="UP000528457"/>
    </source>
</evidence>
<dbReference type="AlphaFoldDB" id="A0A7X0JXN1"/>
<dbReference type="GO" id="GO:0006508">
    <property type="term" value="P:proteolysis"/>
    <property type="evidence" value="ECO:0007669"/>
    <property type="project" value="UniProtKB-KW"/>
</dbReference>
<organism evidence="14 15">
    <name type="scientific">Pseudoteredinibacter isoporae</name>
    <dbReference type="NCBI Taxonomy" id="570281"/>
    <lineage>
        <taxon>Bacteria</taxon>
        <taxon>Pseudomonadati</taxon>
        <taxon>Pseudomonadota</taxon>
        <taxon>Gammaproteobacteria</taxon>
        <taxon>Cellvibrionales</taxon>
        <taxon>Cellvibrionaceae</taxon>
        <taxon>Pseudoteredinibacter</taxon>
    </lineage>
</organism>
<evidence type="ECO:0000256" key="4">
    <source>
        <dbReference type="ARBA" id="ARBA00022692"/>
    </source>
</evidence>
<dbReference type="InterPro" id="IPR001915">
    <property type="entry name" value="Peptidase_M48"/>
</dbReference>
<dbReference type="Proteomes" id="UP000528457">
    <property type="component" value="Unassembled WGS sequence"/>
</dbReference>
<proteinExistence type="inferred from homology"/>
<evidence type="ECO:0000256" key="7">
    <source>
        <dbReference type="ARBA" id="ARBA00022833"/>
    </source>
</evidence>
<keyword evidence="2" id="KW-1003">Cell membrane</keyword>
<dbReference type="GO" id="GO:0005886">
    <property type="term" value="C:plasma membrane"/>
    <property type="evidence" value="ECO:0007669"/>
    <property type="project" value="UniProtKB-SubCell"/>
</dbReference>
<evidence type="ECO:0000256" key="1">
    <source>
        <dbReference type="ARBA" id="ARBA00004651"/>
    </source>
</evidence>
<dbReference type="PANTHER" id="PTHR43221:SF1">
    <property type="entry name" value="PROTEASE HTPX"/>
    <property type="match status" value="1"/>
</dbReference>
<accession>A0A7X0JXN1</accession>
<dbReference type="RefSeq" id="WP_166848232.1">
    <property type="nucleotide sequence ID" value="NZ_JAAONY010000003.1"/>
</dbReference>
<evidence type="ECO:0000256" key="9">
    <source>
        <dbReference type="ARBA" id="ARBA00023049"/>
    </source>
</evidence>
<comment type="similarity">
    <text evidence="11">Belongs to the peptidase M48 family.</text>
</comment>
<evidence type="ECO:0000313" key="14">
    <source>
        <dbReference type="EMBL" id="MBB6523316.1"/>
    </source>
</evidence>
<comment type="caution">
    <text evidence="14">The sequence shown here is derived from an EMBL/GenBank/DDBJ whole genome shotgun (WGS) entry which is preliminary data.</text>
</comment>
<dbReference type="CDD" id="cd07325">
    <property type="entry name" value="M48_Ste24p_like"/>
    <property type="match status" value="1"/>
</dbReference>
<evidence type="ECO:0000256" key="11">
    <source>
        <dbReference type="RuleBase" id="RU003983"/>
    </source>
</evidence>
<keyword evidence="6 11" id="KW-0378">Hydrolase</keyword>
<reference evidence="14 15" key="1">
    <citation type="submission" date="2020-08" db="EMBL/GenBank/DDBJ databases">
        <title>Genomic Encyclopedia of Type Strains, Phase IV (KMG-IV): sequencing the most valuable type-strain genomes for metagenomic binning, comparative biology and taxonomic classification.</title>
        <authorList>
            <person name="Goeker M."/>
        </authorList>
    </citation>
    <scope>NUCLEOTIDE SEQUENCE [LARGE SCALE GENOMIC DNA]</scope>
    <source>
        <strain evidence="14 15">DSM 22368</strain>
    </source>
</reference>
<evidence type="ECO:0000256" key="5">
    <source>
        <dbReference type="ARBA" id="ARBA00022723"/>
    </source>
</evidence>
<keyword evidence="5" id="KW-0479">Metal-binding</keyword>
<keyword evidence="15" id="KW-1185">Reference proteome</keyword>
<dbReference type="InParanoid" id="A0A7X0JXN1"/>
<sequence length="401" mass="44389">MNADLLRSKQDVRLSEMLLKDPTVSAVNDFIARKEGQGPQGTRRRLLATSVRLSKAMAPGLHKMAEECIERLDVSIPVELYAYSSPQFNAACVKPEEGRLFIMFSSALLDGFAEDELRFVMGHELGHHVYGHHDIPIGYVLKGQKPASPDLALSLTSWSRYAEISADRAGAYCTQSLDAVARSLFKLASGVTSSVVQFHLADFLSQVDEMQLEDQAPGAGAPVQDWFMTHPFSPLRVKALQMFHNSSLMKDGGISETDLELGVEGLMALMEPSYLESKADAAIAMRHFLFAGTLLIANANGDISEQEIKVFEDFFGKYKYKESFNMERLAEDLPKRAAAVVEQNSIPKRMQLVRDLCTMARAEGHAKPAEVSKLKDIAELLEVPEFFVDQLLAEEVDIALS</sequence>
<keyword evidence="7 11" id="KW-0862">Zinc</keyword>
<gene>
    <name evidence="14" type="ORF">HNR48_003618</name>
</gene>
<dbReference type="CDD" id="cd07177">
    <property type="entry name" value="terB_like"/>
    <property type="match status" value="1"/>
</dbReference>
<protein>
    <submittedName>
        <fullName evidence="14">Putative tellurite resistance protein B-like protein</fullName>
    </submittedName>
</protein>